<evidence type="ECO:0000256" key="2">
    <source>
        <dbReference type="ARBA" id="ARBA00007316"/>
    </source>
</evidence>
<dbReference type="Pfam" id="PF13807">
    <property type="entry name" value="GNVR"/>
    <property type="match status" value="1"/>
</dbReference>
<comment type="catalytic activity">
    <reaction evidence="15">
        <text>L-tyrosyl-[protein] + ATP = O-phospho-L-tyrosyl-[protein] + ADP + H(+)</text>
        <dbReference type="Rhea" id="RHEA:10596"/>
        <dbReference type="Rhea" id="RHEA-COMP:10136"/>
        <dbReference type="Rhea" id="RHEA-COMP:20101"/>
        <dbReference type="ChEBI" id="CHEBI:15378"/>
        <dbReference type="ChEBI" id="CHEBI:30616"/>
        <dbReference type="ChEBI" id="CHEBI:46858"/>
        <dbReference type="ChEBI" id="CHEBI:61978"/>
        <dbReference type="ChEBI" id="CHEBI:456216"/>
        <dbReference type="EC" id="2.7.10.2"/>
    </reaction>
</comment>
<keyword evidence="8 18" id="KW-0812">Transmembrane</keyword>
<feature type="compositionally biased region" description="Polar residues" evidence="17">
    <location>
        <begin position="10"/>
        <end position="22"/>
    </location>
</feature>
<dbReference type="PANTHER" id="PTHR32309">
    <property type="entry name" value="TYROSINE-PROTEIN KINASE"/>
    <property type="match status" value="1"/>
</dbReference>
<dbReference type="EC" id="2.7.10.2" evidence="4"/>
<keyword evidence="9" id="KW-0547">Nucleotide-binding</keyword>
<comment type="similarity">
    <text evidence="3">Belongs to the etk/wzc family.</text>
</comment>
<evidence type="ECO:0000256" key="13">
    <source>
        <dbReference type="ARBA" id="ARBA00023136"/>
    </source>
</evidence>
<name>A0A0N7M162_9RHOB</name>
<feature type="domain" description="Tyrosine-protein kinase G-rich" evidence="21">
    <location>
        <begin position="383"/>
        <end position="453"/>
    </location>
</feature>
<keyword evidence="11" id="KW-0067">ATP-binding</keyword>
<dbReference type="PANTHER" id="PTHR32309:SF13">
    <property type="entry name" value="FERRIC ENTEROBACTIN TRANSPORT PROTEIN FEPE"/>
    <property type="match status" value="1"/>
</dbReference>
<comment type="subcellular location">
    <subcellularLocation>
        <location evidence="1">Cell inner membrane</location>
        <topology evidence="1">Multi-pass membrane protein</topology>
    </subcellularLocation>
</comment>
<evidence type="ECO:0000259" key="19">
    <source>
        <dbReference type="Pfam" id="PF02706"/>
    </source>
</evidence>
<evidence type="ECO:0000259" key="21">
    <source>
        <dbReference type="Pfam" id="PF13807"/>
    </source>
</evidence>
<feature type="region of interest" description="Disordered" evidence="17">
    <location>
        <begin position="1"/>
        <end position="28"/>
    </location>
</feature>
<dbReference type="GO" id="GO:0004713">
    <property type="term" value="F:protein tyrosine kinase activity"/>
    <property type="evidence" value="ECO:0007669"/>
    <property type="project" value="TreeGrafter"/>
</dbReference>
<gene>
    <name evidence="22" type="primary">wzc_2</name>
    <name evidence="22" type="ORF">TRN7648_03938</name>
</gene>
<evidence type="ECO:0000259" key="20">
    <source>
        <dbReference type="Pfam" id="PF13614"/>
    </source>
</evidence>
<organism evidence="22 23">
    <name type="scientific">Tropicibacter naphthalenivorans</name>
    <dbReference type="NCBI Taxonomy" id="441103"/>
    <lineage>
        <taxon>Bacteria</taxon>
        <taxon>Pseudomonadati</taxon>
        <taxon>Pseudomonadota</taxon>
        <taxon>Alphaproteobacteria</taxon>
        <taxon>Rhodobacterales</taxon>
        <taxon>Roseobacteraceae</taxon>
        <taxon>Tropicibacter</taxon>
    </lineage>
</organism>
<evidence type="ECO:0000256" key="10">
    <source>
        <dbReference type="ARBA" id="ARBA00022777"/>
    </source>
</evidence>
<keyword evidence="12 18" id="KW-1133">Transmembrane helix</keyword>
<feature type="transmembrane region" description="Helical" evidence="18">
    <location>
        <begin position="433"/>
        <end position="453"/>
    </location>
</feature>
<dbReference type="Pfam" id="PF02706">
    <property type="entry name" value="Wzz"/>
    <property type="match status" value="1"/>
</dbReference>
<feature type="domain" description="Polysaccharide chain length determinant N-terminal" evidence="19">
    <location>
        <begin position="38"/>
        <end position="121"/>
    </location>
</feature>
<evidence type="ECO:0000313" key="22">
    <source>
        <dbReference type="EMBL" id="CUH82377.1"/>
    </source>
</evidence>
<evidence type="ECO:0000256" key="17">
    <source>
        <dbReference type="SAM" id="MobiDB-lite"/>
    </source>
</evidence>
<evidence type="ECO:0000256" key="12">
    <source>
        <dbReference type="ARBA" id="ARBA00022989"/>
    </source>
</evidence>
<evidence type="ECO:0000256" key="14">
    <source>
        <dbReference type="ARBA" id="ARBA00023137"/>
    </source>
</evidence>
<keyword evidence="23" id="KW-1185">Reference proteome</keyword>
<evidence type="ECO:0000256" key="8">
    <source>
        <dbReference type="ARBA" id="ARBA00022692"/>
    </source>
</evidence>
<reference evidence="22 23" key="1">
    <citation type="submission" date="2015-09" db="EMBL/GenBank/DDBJ databases">
        <authorList>
            <consortium name="Swine Surveillance"/>
        </authorList>
    </citation>
    <scope>NUCLEOTIDE SEQUENCE [LARGE SCALE GENOMIC DNA]</scope>
    <source>
        <strain evidence="22 23">CECT 7648</strain>
    </source>
</reference>
<evidence type="ECO:0000256" key="11">
    <source>
        <dbReference type="ARBA" id="ARBA00022840"/>
    </source>
</evidence>
<evidence type="ECO:0000256" key="1">
    <source>
        <dbReference type="ARBA" id="ARBA00004429"/>
    </source>
</evidence>
<keyword evidence="7 22" id="KW-0808">Transferase</keyword>
<dbReference type="InterPro" id="IPR003856">
    <property type="entry name" value="LPS_length_determ_N"/>
</dbReference>
<proteinExistence type="inferred from homology"/>
<evidence type="ECO:0000256" key="5">
    <source>
        <dbReference type="ARBA" id="ARBA00022475"/>
    </source>
</evidence>
<dbReference type="InterPro" id="IPR025669">
    <property type="entry name" value="AAA_dom"/>
</dbReference>
<accession>A0A0N7M162</accession>
<dbReference type="AlphaFoldDB" id="A0A0N7M162"/>
<dbReference type="CDD" id="cd05387">
    <property type="entry name" value="BY-kinase"/>
    <property type="match status" value="1"/>
</dbReference>
<keyword evidence="6" id="KW-0997">Cell inner membrane</keyword>
<evidence type="ECO:0000256" key="15">
    <source>
        <dbReference type="ARBA" id="ARBA00051245"/>
    </source>
</evidence>
<feature type="transmembrane region" description="Helical" evidence="18">
    <location>
        <begin position="53"/>
        <end position="71"/>
    </location>
</feature>
<evidence type="ECO:0000313" key="23">
    <source>
        <dbReference type="Proteomes" id="UP000054935"/>
    </source>
</evidence>
<sequence length="716" mass="78341">MPEQDKNGKPVNTPNTSPTSGNGAHLTNRLSYGKGEQDIDLMVLLTFLWVRKWILLLTMGVGLLCGAYYALRVAEPQFLSTTRIAFEERTPQLLNLDSMLPGASTESQAINTELEVVRSIPLVTKLVLQEGLLDDPEFNPTLTKSGLSKVIGGVKGLFGMSNDEQYTDQQILNATVRQTTTKIRTSAQRDTFLFNIGVVTTSSEKSIRLANALAQIYLDNQVTVKFEATEYAVNWLSQRVAELEQELKTSEETAKKLRENSNLVSQEALDQLSIRASGLRDRVEQTTLEIERGETNLSVLQTLLDAGDFDGFAEIVESAAFNRLLQAQPRNESALRAEATTQIAQLRSSVRSAQARLLSLQPALDELQAQIDEQTAALIRLNTLLRDVEANRALYETFLTRLKEISIQLGLQRPDSRILSEATSAPMIAPRTVMVSAFGLVFGAVVGLGLLMLQFLRHSGLQSVTATERATGLAVLGQLPLVPIKRRQDLLPYLIKNPTSAMAEAVRNLRTSLLMMQPGKPPAVVLLSSTVPGESKTTTAITLAKNVSDLGRRVLLMEADNRRLTLAEYFESDASSNLLNAMRDGGALSDVVTQTEYGFDLLMGAQSSVNAADIFSSSAFSELIERAREEYDMVIIDAPPVLAVPDARIIAPLADVLLYCIAWNATPENQIQAGLREFAFTDNTAFGTVLTKVDRKAAAQYGYGGYGYGAGAYYDT</sequence>
<dbReference type="InterPro" id="IPR032807">
    <property type="entry name" value="GNVR"/>
</dbReference>
<protein>
    <recommendedName>
        <fullName evidence="4">non-specific protein-tyrosine kinase</fullName>
        <ecNumber evidence="4">2.7.10.2</ecNumber>
    </recommendedName>
</protein>
<feature type="domain" description="AAA" evidence="20">
    <location>
        <begin position="533"/>
        <end position="646"/>
    </location>
</feature>
<dbReference type="Gene3D" id="3.40.50.300">
    <property type="entry name" value="P-loop containing nucleotide triphosphate hydrolases"/>
    <property type="match status" value="1"/>
</dbReference>
<dbReference type="EMBL" id="CYSE01000012">
    <property type="protein sequence ID" value="CUH82377.1"/>
    <property type="molecule type" value="Genomic_DNA"/>
</dbReference>
<keyword evidence="14" id="KW-0829">Tyrosine-protein kinase</keyword>
<dbReference type="InterPro" id="IPR050445">
    <property type="entry name" value="Bact_polysacc_biosynth/exp"/>
</dbReference>
<dbReference type="STRING" id="441103.TRN7648_03938"/>
<keyword evidence="5" id="KW-1003">Cell membrane</keyword>
<dbReference type="SUPFAM" id="SSF52540">
    <property type="entry name" value="P-loop containing nucleoside triphosphate hydrolases"/>
    <property type="match status" value="1"/>
</dbReference>
<feature type="coiled-coil region" evidence="16">
    <location>
        <begin position="336"/>
        <end position="391"/>
    </location>
</feature>
<feature type="coiled-coil region" evidence="16">
    <location>
        <begin position="233"/>
        <end position="289"/>
    </location>
</feature>
<evidence type="ECO:0000256" key="18">
    <source>
        <dbReference type="SAM" id="Phobius"/>
    </source>
</evidence>
<dbReference type="InterPro" id="IPR005702">
    <property type="entry name" value="Wzc-like_C"/>
</dbReference>
<dbReference type="InterPro" id="IPR027417">
    <property type="entry name" value="P-loop_NTPase"/>
</dbReference>
<evidence type="ECO:0000256" key="4">
    <source>
        <dbReference type="ARBA" id="ARBA00011903"/>
    </source>
</evidence>
<evidence type="ECO:0000256" key="16">
    <source>
        <dbReference type="SAM" id="Coils"/>
    </source>
</evidence>
<comment type="similarity">
    <text evidence="2">Belongs to the CpsD/CapB family.</text>
</comment>
<keyword evidence="13 18" id="KW-0472">Membrane</keyword>
<dbReference type="GO" id="GO:0005886">
    <property type="term" value="C:plasma membrane"/>
    <property type="evidence" value="ECO:0007669"/>
    <property type="project" value="UniProtKB-SubCell"/>
</dbReference>
<evidence type="ECO:0000256" key="3">
    <source>
        <dbReference type="ARBA" id="ARBA00008883"/>
    </source>
</evidence>
<dbReference type="Proteomes" id="UP000054935">
    <property type="component" value="Unassembled WGS sequence"/>
</dbReference>
<evidence type="ECO:0000256" key="6">
    <source>
        <dbReference type="ARBA" id="ARBA00022519"/>
    </source>
</evidence>
<evidence type="ECO:0000256" key="7">
    <source>
        <dbReference type="ARBA" id="ARBA00022679"/>
    </source>
</evidence>
<evidence type="ECO:0000256" key="9">
    <source>
        <dbReference type="ARBA" id="ARBA00022741"/>
    </source>
</evidence>
<keyword evidence="16" id="KW-0175">Coiled coil</keyword>
<keyword evidence="10 22" id="KW-0418">Kinase</keyword>
<dbReference type="Pfam" id="PF13614">
    <property type="entry name" value="AAA_31"/>
    <property type="match status" value="1"/>
</dbReference>